<evidence type="ECO:0000256" key="1">
    <source>
        <dbReference type="SAM" id="MobiDB-lite"/>
    </source>
</evidence>
<reference evidence="2" key="2">
    <citation type="submission" date="2019-07" db="EMBL/GenBank/DDBJ databases">
        <authorList>
            <person name="Seetharam A."/>
            <person name="Woodhouse M."/>
            <person name="Cannon E."/>
        </authorList>
    </citation>
    <scope>NUCLEOTIDE SEQUENCE [LARGE SCALE GENOMIC DNA]</scope>
    <source>
        <strain evidence="2">cv. B73</strain>
    </source>
</reference>
<feature type="compositionally biased region" description="Basic and acidic residues" evidence="1">
    <location>
        <begin position="11"/>
        <end position="21"/>
    </location>
</feature>
<dbReference type="InParanoid" id="A0A804MBQ1"/>
<feature type="compositionally biased region" description="Basic and acidic residues" evidence="1">
    <location>
        <begin position="92"/>
        <end position="106"/>
    </location>
</feature>
<feature type="region of interest" description="Disordered" evidence="1">
    <location>
        <begin position="225"/>
        <end position="259"/>
    </location>
</feature>
<feature type="region of interest" description="Disordered" evidence="1">
    <location>
        <begin position="1"/>
        <end position="52"/>
    </location>
</feature>
<feature type="compositionally biased region" description="Basic and acidic residues" evidence="1">
    <location>
        <begin position="190"/>
        <end position="211"/>
    </location>
</feature>
<protein>
    <submittedName>
        <fullName evidence="2">Uncharacterized protein</fullName>
    </submittedName>
</protein>
<dbReference type="AlphaFoldDB" id="A0A804MBQ1"/>
<accession>A0A804MBQ1</accession>
<sequence>AEAQGGWEDVDERRGLDQDAHGRHRGLRVQQQAAQQDHDLVPPPLEADADAARQREAYELAPAAEALAGEQETAGALVHALEEDVGDEEEEKVQVRQHGGECHPSDAEAEDGDEDVVDGEVDDNGQRGADRERQVDGLRPEVYPHRVDEGLEDEVRERGQNVGLGDRRDAGVLAAEEEERPHVHPQATDGDGRRDEQQHRPLHGDSEEREVARAECLAAYGLHAHGEAGEHGIPRDVGKADGQRPASEGQTAETAEEEH</sequence>
<evidence type="ECO:0000313" key="2">
    <source>
        <dbReference type="EnsemblPlants" id="Zm00001eb073600_P001"/>
    </source>
</evidence>
<reference evidence="2" key="3">
    <citation type="submission" date="2021-05" db="UniProtKB">
        <authorList>
            <consortium name="EnsemblPlants"/>
        </authorList>
    </citation>
    <scope>IDENTIFICATION</scope>
    <source>
        <strain evidence="2">cv. B73</strain>
    </source>
</reference>
<feature type="compositionally biased region" description="Basic and acidic residues" evidence="1">
    <location>
        <begin position="124"/>
        <end position="170"/>
    </location>
</feature>
<feature type="compositionally biased region" description="Acidic residues" evidence="1">
    <location>
        <begin position="107"/>
        <end position="123"/>
    </location>
</feature>
<dbReference type="EnsemblPlants" id="Zm00001eb073600_T001">
    <property type="protein sequence ID" value="Zm00001eb073600_P001"/>
    <property type="gene ID" value="Zm00001eb073600"/>
</dbReference>
<feature type="compositionally biased region" description="Basic and acidic residues" evidence="1">
    <location>
        <begin position="225"/>
        <end position="242"/>
    </location>
</feature>
<evidence type="ECO:0000313" key="3">
    <source>
        <dbReference type="Proteomes" id="UP000007305"/>
    </source>
</evidence>
<keyword evidence="3" id="KW-1185">Reference proteome</keyword>
<feature type="region of interest" description="Disordered" evidence="1">
    <location>
        <begin position="83"/>
        <end position="211"/>
    </location>
</feature>
<reference evidence="3" key="1">
    <citation type="submission" date="2015-12" db="EMBL/GenBank/DDBJ databases">
        <title>Update maize B73 reference genome by single molecule sequencing technologies.</title>
        <authorList>
            <consortium name="Maize Genome Sequencing Project"/>
            <person name="Ware D."/>
        </authorList>
    </citation>
    <scope>NUCLEOTIDE SEQUENCE [LARGE SCALE GENOMIC DNA]</scope>
    <source>
        <strain evidence="3">cv. B73</strain>
    </source>
</reference>
<proteinExistence type="predicted"/>
<dbReference type="Gramene" id="Zm00001eb073600_T001">
    <property type="protein sequence ID" value="Zm00001eb073600_P001"/>
    <property type="gene ID" value="Zm00001eb073600"/>
</dbReference>
<name>A0A804MBQ1_MAIZE</name>
<dbReference type="Proteomes" id="UP000007305">
    <property type="component" value="Chromosome 2"/>
</dbReference>
<organism evidence="2 3">
    <name type="scientific">Zea mays</name>
    <name type="common">Maize</name>
    <dbReference type="NCBI Taxonomy" id="4577"/>
    <lineage>
        <taxon>Eukaryota</taxon>
        <taxon>Viridiplantae</taxon>
        <taxon>Streptophyta</taxon>
        <taxon>Embryophyta</taxon>
        <taxon>Tracheophyta</taxon>
        <taxon>Spermatophyta</taxon>
        <taxon>Magnoliopsida</taxon>
        <taxon>Liliopsida</taxon>
        <taxon>Poales</taxon>
        <taxon>Poaceae</taxon>
        <taxon>PACMAD clade</taxon>
        <taxon>Panicoideae</taxon>
        <taxon>Andropogonodae</taxon>
        <taxon>Andropogoneae</taxon>
        <taxon>Tripsacinae</taxon>
        <taxon>Zea</taxon>
    </lineage>
</organism>